<evidence type="ECO:0000256" key="8">
    <source>
        <dbReference type="ARBA" id="ARBA00022801"/>
    </source>
</evidence>
<dbReference type="InterPro" id="IPR001764">
    <property type="entry name" value="Glyco_hydro_3_N"/>
</dbReference>
<dbReference type="Pfam" id="PF00933">
    <property type="entry name" value="Glyco_hydro_3"/>
    <property type="match status" value="1"/>
</dbReference>
<evidence type="ECO:0000256" key="21">
    <source>
        <dbReference type="ARBA" id="ARBA00083231"/>
    </source>
</evidence>
<dbReference type="FunFam" id="2.60.40.10:FF:000757">
    <property type="entry name" value="Beta-glucosidase G"/>
    <property type="match status" value="1"/>
</dbReference>
<protein>
    <recommendedName>
        <fullName evidence="19">Beta-glucosidase cel3A</fullName>
        <ecNumber evidence="5">3.2.1.21</ecNumber>
    </recommendedName>
    <alternativeName>
        <fullName evidence="16">Beta-D-glucoside glucohydrolase G</fullName>
    </alternativeName>
    <alternativeName>
        <fullName evidence="20">Beta-D-glucoside glucohydrolase cel3A</fullName>
    </alternativeName>
    <alternativeName>
        <fullName evidence="17">Cellobiase G</fullName>
    </alternativeName>
    <alternativeName>
        <fullName evidence="22">Cellobiase cel3A</fullName>
    </alternativeName>
    <alternativeName>
        <fullName evidence="18">Gentiobiase G</fullName>
    </alternativeName>
    <alternativeName>
        <fullName evidence="21">Gentiobiase cel3A</fullName>
    </alternativeName>
    <alternativeName>
        <fullName evidence="15">Probable beta-glucosidase G</fullName>
    </alternativeName>
</protein>
<dbReference type="FunFam" id="3.20.20.300:FF:000002">
    <property type="entry name" value="Probable beta-glucosidase"/>
    <property type="match status" value="1"/>
</dbReference>
<dbReference type="Gene3D" id="2.60.40.10">
    <property type="entry name" value="Immunoglobulins"/>
    <property type="match status" value="1"/>
</dbReference>
<dbReference type="InterPro" id="IPR050288">
    <property type="entry name" value="Cellulose_deg_GH3"/>
</dbReference>
<evidence type="ECO:0000256" key="4">
    <source>
        <dbReference type="ARBA" id="ARBA00005336"/>
    </source>
</evidence>
<comment type="pathway">
    <text evidence="3">Glycan metabolism; cellulose degradation.</text>
</comment>
<dbReference type="AlphaFoldDB" id="L7IWE9"/>
<evidence type="ECO:0000256" key="17">
    <source>
        <dbReference type="ARBA" id="ARBA00041601"/>
    </source>
</evidence>
<evidence type="ECO:0000256" key="23">
    <source>
        <dbReference type="SAM" id="MobiDB-lite"/>
    </source>
</evidence>
<dbReference type="Pfam" id="PF01915">
    <property type="entry name" value="Glyco_hydro_3_C"/>
    <property type="match status" value="1"/>
</dbReference>
<sequence>MVNRAAAVGLSLDKAEQPESYLRKKKNEKKRGAGELGAGRLAYRTQHGKQFTTQCRISRNSRGLKISRDPFSSSSPHVFSFHAPDARAKLPRDFGSSLGDMVNTSRRGNKKEIGPTTFNSAGHANIHWSKGSGGAEKWHDEMVTGKSRRPFTYVRQSTRVEMKIAGNGGIPIQKRALVWRKLVCMETTLPLERLAHLPYRQNIGYHGFREPQHSTWLGRHMLQVSYPPTPHKASALAKHTGLSVVSSALSPLQSGRREHGNPDPVPYHRRQAKRKKAFQNLIGLDIPRSSLTWQAPTIRATTSVTTTHILTDRTTATSMTRTELHVHRKPAAVSGKGEGGSSHRNGGLHKERGTRSFFTRFPSLWSSREPLIILVGVICLLNMAPSFFASILPTAVALLVALGGADAQSSTSGRFTWVQPADTVILGQYGHSPAVYPSPNITGAGGWENALQKARDFVSQLTVEEKAVLVTGSAGPCVGNIAGIPRLGFNGLCLQDGPLAIRMADYASVFSAGVSIAATWDKKMMYDRGVAMGKEFKAKGAHIALTPVAGPLGRSAYAGRNWEGFSADPYLTGIGMETSVRGLQDAGVQATAKHWIGNEQEIMRNPVFNPNGTLTDVDFEAISANIDDRTMHEVYMFPFANSVKAGVAAMMCSYQRLNGSYACQNSKSTNGLLKGELGFEGYVMSDWGAVHSGVASIEAGLDMNMPGGLGAYGFTFGEGSGSFFGGNITRGVNNGTIETGRLDDMILRIMTPYYWLGQDKDYPLVDPSSSYFLEQTLFPKKLWNQNVDMLVGGEASRDVREKTTAKLIREHGAAAAVLLKNVNKALPLKSAKSVAIFGNDAGDPTQGYYNQPNYEYGTLTAGGGSGTGRLTSIVTPLDAIKNRVAQDNGIVQAWLNNTLIATTDIRSLWLPKLPDVCIVMLKTWAEEADDRHDLNVNWRGNEVVESVASQCNNTVVVTHSSGINDLPWADHPNVTAILAAHYPGEQSGNSLVDLLWGDVSPSGKLPYTIALKPGDYNAPPTTNITTNGKEDWQSYFEEKLEVDYKYFDAHNMSVRYEFGFGLSYTTFALADAKVSQVAEEVAARAPAASDGPHPGGNPALWDTVYRVSVSLSNTGDVAGAAVPQLYVRMPGAPAGTPPRQLRGFERVQLAVGETKTVDFDLMRRDISYWDVVLQDWIIPSGELGFDVGFSSRDIKVSASAKPVA</sequence>
<dbReference type="InterPro" id="IPR002772">
    <property type="entry name" value="Glyco_hydro_3_C"/>
</dbReference>
<evidence type="ECO:0000256" key="18">
    <source>
        <dbReference type="ARBA" id="ARBA00041808"/>
    </source>
</evidence>
<evidence type="ECO:0000256" key="11">
    <source>
        <dbReference type="ARBA" id="ARBA00023277"/>
    </source>
</evidence>
<evidence type="ECO:0000256" key="5">
    <source>
        <dbReference type="ARBA" id="ARBA00012744"/>
    </source>
</evidence>
<keyword evidence="12" id="KW-0326">Glycosidase</keyword>
<dbReference type="Gene3D" id="3.20.20.300">
    <property type="entry name" value="Glycoside hydrolase, family 3, N-terminal domain"/>
    <property type="match status" value="1"/>
</dbReference>
<dbReference type="InterPro" id="IPR036881">
    <property type="entry name" value="Glyco_hydro_3_C_sf"/>
</dbReference>
<dbReference type="Pfam" id="PF14310">
    <property type="entry name" value="Fn3-like"/>
    <property type="match status" value="1"/>
</dbReference>
<evidence type="ECO:0000256" key="1">
    <source>
        <dbReference type="ARBA" id="ARBA00000448"/>
    </source>
</evidence>
<dbReference type="EMBL" id="JH794602">
    <property type="protein sequence ID" value="ELQ60272.1"/>
    <property type="molecule type" value="Genomic_DNA"/>
</dbReference>
<dbReference type="EC" id="3.2.1.21" evidence="5"/>
<evidence type="ECO:0000259" key="24">
    <source>
        <dbReference type="SMART" id="SM01217"/>
    </source>
</evidence>
<keyword evidence="9" id="KW-0136">Cellulose degradation</keyword>
<keyword evidence="10" id="KW-0325">Glycoprotein</keyword>
<accession>L7IWE9</accession>
<dbReference type="PANTHER" id="PTHR42715">
    <property type="entry name" value="BETA-GLUCOSIDASE"/>
    <property type="match status" value="1"/>
</dbReference>
<feature type="domain" description="Fibronectin type III-like" evidence="24">
    <location>
        <begin position="1121"/>
        <end position="1191"/>
    </location>
</feature>
<evidence type="ECO:0000256" key="3">
    <source>
        <dbReference type="ARBA" id="ARBA00004987"/>
    </source>
</evidence>
<keyword evidence="7" id="KW-0732">Signal</keyword>
<dbReference type="PRINTS" id="PR00133">
    <property type="entry name" value="GLHYDRLASE3"/>
</dbReference>
<name>L7IWE9_PYRO1</name>
<evidence type="ECO:0000256" key="9">
    <source>
        <dbReference type="ARBA" id="ARBA00023001"/>
    </source>
</evidence>
<keyword evidence="6" id="KW-0964">Secreted</keyword>
<evidence type="ECO:0000256" key="7">
    <source>
        <dbReference type="ARBA" id="ARBA00022729"/>
    </source>
</evidence>
<evidence type="ECO:0000256" key="19">
    <source>
        <dbReference type="ARBA" id="ARBA00070030"/>
    </source>
</evidence>
<evidence type="ECO:0000256" key="15">
    <source>
        <dbReference type="ARBA" id="ARBA00039579"/>
    </source>
</evidence>
<evidence type="ECO:0000256" key="16">
    <source>
        <dbReference type="ARBA" id="ARBA00041276"/>
    </source>
</evidence>
<comment type="function">
    <text evidence="14">Beta-glucosidases are one of a number of cellulolytic enzymes involved in the degradation of cellulosic biomass. Catalyzes the last step releasing glucose from the inhibitory cellobiose.</text>
</comment>
<reference evidence="25" key="1">
    <citation type="journal article" date="2012" name="PLoS Genet.">
        <title>Comparative analysis of the genomes of two field isolates of the rice blast fungus Magnaporthe oryzae.</title>
        <authorList>
            <person name="Xue M."/>
            <person name="Yang J."/>
            <person name="Li Z."/>
            <person name="Hu S."/>
            <person name="Yao N."/>
            <person name="Dean R.A."/>
            <person name="Zhao W."/>
            <person name="Shen M."/>
            <person name="Zhang H."/>
            <person name="Li C."/>
            <person name="Liu L."/>
            <person name="Cao L."/>
            <person name="Xu X."/>
            <person name="Xing Y."/>
            <person name="Hsiang T."/>
            <person name="Zhang Z."/>
            <person name="Xu J.R."/>
            <person name="Peng Y.L."/>
        </authorList>
    </citation>
    <scope>NUCLEOTIDE SEQUENCE [LARGE SCALE GENOMIC DNA]</scope>
    <source>
        <strain evidence="25">P131</strain>
    </source>
</reference>
<gene>
    <name evidence="25" type="ORF">OOW_P131scaffold01302g17</name>
</gene>
<evidence type="ECO:0000256" key="12">
    <source>
        <dbReference type="ARBA" id="ARBA00023295"/>
    </source>
</evidence>
<evidence type="ECO:0000256" key="20">
    <source>
        <dbReference type="ARBA" id="ARBA00078013"/>
    </source>
</evidence>
<evidence type="ECO:0000256" key="10">
    <source>
        <dbReference type="ARBA" id="ARBA00023180"/>
    </source>
</evidence>
<evidence type="ECO:0000256" key="6">
    <source>
        <dbReference type="ARBA" id="ARBA00022525"/>
    </source>
</evidence>
<dbReference type="SUPFAM" id="SSF52279">
    <property type="entry name" value="Beta-D-glucan exohydrolase, C-terminal domain"/>
    <property type="match status" value="1"/>
</dbReference>
<dbReference type="GO" id="GO:0030245">
    <property type="term" value="P:cellulose catabolic process"/>
    <property type="evidence" value="ECO:0007669"/>
    <property type="project" value="UniProtKB-KW"/>
</dbReference>
<dbReference type="PANTHER" id="PTHR42715:SF12">
    <property type="entry name" value="BETA-GLUCOSIDASE G-RELATED"/>
    <property type="match status" value="1"/>
</dbReference>
<dbReference type="InterPro" id="IPR036962">
    <property type="entry name" value="Glyco_hydro_3_N_sf"/>
</dbReference>
<comment type="similarity">
    <text evidence="4">Belongs to the glycosyl hydrolase 3 family.</text>
</comment>
<feature type="region of interest" description="Disordered" evidence="23">
    <location>
        <begin position="99"/>
        <end position="137"/>
    </location>
</feature>
<evidence type="ECO:0000313" key="25">
    <source>
        <dbReference type="EMBL" id="ELQ60272.1"/>
    </source>
</evidence>
<feature type="region of interest" description="Disordered" evidence="23">
    <location>
        <begin position="19"/>
        <end position="38"/>
    </location>
</feature>
<evidence type="ECO:0000256" key="2">
    <source>
        <dbReference type="ARBA" id="ARBA00004613"/>
    </source>
</evidence>
<keyword evidence="13" id="KW-0624">Polysaccharide degradation</keyword>
<evidence type="ECO:0000256" key="22">
    <source>
        <dbReference type="ARBA" id="ARBA00083611"/>
    </source>
</evidence>
<comment type="subcellular location">
    <subcellularLocation>
        <location evidence="2">Secreted</location>
    </subcellularLocation>
</comment>
<evidence type="ECO:0000256" key="13">
    <source>
        <dbReference type="ARBA" id="ARBA00023326"/>
    </source>
</evidence>
<dbReference type="SMART" id="SM01217">
    <property type="entry name" value="Fn3_like"/>
    <property type="match status" value="1"/>
</dbReference>
<feature type="region of interest" description="Disordered" evidence="23">
    <location>
        <begin position="327"/>
        <end position="351"/>
    </location>
</feature>
<dbReference type="InterPro" id="IPR013783">
    <property type="entry name" value="Ig-like_fold"/>
</dbReference>
<comment type="catalytic activity">
    <reaction evidence="1">
        <text>Hydrolysis of terminal, non-reducing beta-D-glucosyl residues with release of beta-D-glucose.</text>
        <dbReference type="EC" id="3.2.1.21"/>
    </reaction>
</comment>
<keyword evidence="11" id="KW-0119">Carbohydrate metabolism</keyword>
<dbReference type="InterPro" id="IPR026891">
    <property type="entry name" value="Fn3-like"/>
</dbReference>
<dbReference type="GO" id="GO:0008422">
    <property type="term" value="F:beta-glucosidase activity"/>
    <property type="evidence" value="ECO:0007669"/>
    <property type="project" value="UniProtKB-EC"/>
</dbReference>
<dbReference type="InterPro" id="IPR017853">
    <property type="entry name" value="GH"/>
</dbReference>
<keyword evidence="8" id="KW-0378">Hydrolase</keyword>
<dbReference type="Gene3D" id="3.40.50.1700">
    <property type="entry name" value="Glycoside hydrolase family 3 C-terminal domain"/>
    <property type="match status" value="1"/>
</dbReference>
<dbReference type="SUPFAM" id="SSF51445">
    <property type="entry name" value="(Trans)glycosidases"/>
    <property type="match status" value="1"/>
</dbReference>
<organism>
    <name type="scientific">Pyricularia oryzae (strain P131)</name>
    <name type="common">Rice blast fungus</name>
    <name type="synonym">Magnaporthe oryzae</name>
    <dbReference type="NCBI Taxonomy" id="1143193"/>
    <lineage>
        <taxon>Eukaryota</taxon>
        <taxon>Fungi</taxon>
        <taxon>Dikarya</taxon>
        <taxon>Ascomycota</taxon>
        <taxon>Pezizomycotina</taxon>
        <taxon>Sordariomycetes</taxon>
        <taxon>Sordariomycetidae</taxon>
        <taxon>Magnaporthales</taxon>
        <taxon>Pyriculariaceae</taxon>
        <taxon>Pyricularia</taxon>
    </lineage>
</organism>
<proteinExistence type="inferred from homology"/>
<dbReference type="GO" id="GO:0005576">
    <property type="term" value="C:extracellular region"/>
    <property type="evidence" value="ECO:0007669"/>
    <property type="project" value="UniProtKB-SubCell"/>
</dbReference>
<evidence type="ECO:0000256" key="14">
    <source>
        <dbReference type="ARBA" id="ARBA00024983"/>
    </source>
</evidence>